<dbReference type="EMBL" id="CAWUPB010000059">
    <property type="protein sequence ID" value="CAK7323090.1"/>
    <property type="molecule type" value="Genomic_DNA"/>
</dbReference>
<dbReference type="PANTHER" id="PTHR45918:SF1">
    <property type="entry name" value="ALPHA-1,3_1,6-MANNOSYLTRANSFERASE ALG2"/>
    <property type="match status" value="1"/>
</dbReference>
<dbReference type="Proteomes" id="UP001314170">
    <property type="component" value="Unassembled WGS sequence"/>
</dbReference>
<dbReference type="GO" id="GO:0012505">
    <property type="term" value="C:endomembrane system"/>
    <property type="evidence" value="ECO:0007669"/>
    <property type="project" value="TreeGrafter"/>
</dbReference>
<gene>
    <name evidence="4" type="ORF">DCAF_LOCUS706</name>
</gene>
<dbReference type="GO" id="GO:0004378">
    <property type="term" value="F:GDP-Man:Man(1)GlcNAc(2)-PP-Dol alpha-1,3-mannosyltransferase activity"/>
    <property type="evidence" value="ECO:0007669"/>
    <property type="project" value="InterPro"/>
</dbReference>
<feature type="domain" description="Glycosyl transferase family 1" evidence="3">
    <location>
        <begin position="36"/>
        <end position="100"/>
    </location>
</feature>
<evidence type="ECO:0000256" key="1">
    <source>
        <dbReference type="ARBA" id="ARBA00022676"/>
    </source>
</evidence>
<accession>A0AAV1QQH4</accession>
<dbReference type="Pfam" id="PF00534">
    <property type="entry name" value="Glycos_transf_1"/>
    <property type="match status" value="1"/>
</dbReference>
<reference evidence="4 5" key="1">
    <citation type="submission" date="2024-01" db="EMBL/GenBank/DDBJ databases">
        <authorList>
            <person name="Waweru B."/>
        </authorList>
    </citation>
    <scope>NUCLEOTIDE SEQUENCE [LARGE SCALE GENOMIC DNA]</scope>
</reference>
<evidence type="ECO:0000313" key="4">
    <source>
        <dbReference type="EMBL" id="CAK7323090.1"/>
    </source>
</evidence>
<evidence type="ECO:0000259" key="3">
    <source>
        <dbReference type="Pfam" id="PF00534"/>
    </source>
</evidence>
<dbReference type="Gene3D" id="3.40.50.2000">
    <property type="entry name" value="Glycogen Phosphorylase B"/>
    <property type="match status" value="1"/>
</dbReference>
<proteinExistence type="predicted"/>
<dbReference type="AlphaFoldDB" id="A0AAV1QQH4"/>
<dbReference type="InterPro" id="IPR001296">
    <property type="entry name" value="Glyco_trans_1"/>
</dbReference>
<evidence type="ECO:0000256" key="2">
    <source>
        <dbReference type="ARBA" id="ARBA00022679"/>
    </source>
</evidence>
<name>A0AAV1QQH4_9ROSI</name>
<evidence type="ECO:0000313" key="5">
    <source>
        <dbReference type="Proteomes" id="UP001314170"/>
    </source>
</evidence>
<keyword evidence="1" id="KW-0328">Glycosyltransferase</keyword>
<protein>
    <recommendedName>
        <fullName evidence="3">Glycosyl transferase family 1 domain-containing protein</fullName>
    </recommendedName>
</protein>
<sequence length="101" mass="11259">MEIFYEMTSGYCYSLQESVEYLDELERLKKREGVSHQDDHFDIVPLEAMTAYKPVIACKSGGLVASVKDGGTGFLCYSTSEEFSLAMAKLIQDPQVACRMG</sequence>
<comment type="caution">
    <text evidence="4">The sequence shown here is derived from an EMBL/GenBank/DDBJ whole genome shotgun (WGS) entry which is preliminary data.</text>
</comment>
<dbReference type="PANTHER" id="PTHR45918">
    <property type="entry name" value="ALPHA-1,3/1,6-MANNOSYLTRANSFERASE ALG2"/>
    <property type="match status" value="1"/>
</dbReference>
<dbReference type="InterPro" id="IPR027054">
    <property type="entry name" value="ALG2"/>
</dbReference>
<keyword evidence="2" id="KW-0808">Transferase</keyword>
<organism evidence="4 5">
    <name type="scientific">Dovyalis caffra</name>
    <dbReference type="NCBI Taxonomy" id="77055"/>
    <lineage>
        <taxon>Eukaryota</taxon>
        <taxon>Viridiplantae</taxon>
        <taxon>Streptophyta</taxon>
        <taxon>Embryophyta</taxon>
        <taxon>Tracheophyta</taxon>
        <taxon>Spermatophyta</taxon>
        <taxon>Magnoliopsida</taxon>
        <taxon>eudicotyledons</taxon>
        <taxon>Gunneridae</taxon>
        <taxon>Pentapetalae</taxon>
        <taxon>rosids</taxon>
        <taxon>fabids</taxon>
        <taxon>Malpighiales</taxon>
        <taxon>Salicaceae</taxon>
        <taxon>Flacourtieae</taxon>
        <taxon>Dovyalis</taxon>
    </lineage>
</organism>
<dbReference type="SUPFAM" id="SSF53756">
    <property type="entry name" value="UDP-Glycosyltransferase/glycogen phosphorylase"/>
    <property type="match status" value="1"/>
</dbReference>
<keyword evidence="5" id="KW-1185">Reference proteome</keyword>